<keyword evidence="6 7" id="KW-0472">Membrane</keyword>
<dbReference type="GO" id="GO:0022857">
    <property type="term" value="F:transmembrane transporter activity"/>
    <property type="evidence" value="ECO:0007669"/>
    <property type="project" value="TreeGrafter"/>
</dbReference>
<feature type="domain" description="TRAP C4-dicarboxylate transport system permease DctM subunit" evidence="8">
    <location>
        <begin position="9"/>
        <end position="418"/>
    </location>
</feature>
<evidence type="ECO:0000313" key="9">
    <source>
        <dbReference type="EMBL" id="RKL68348.1"/>
    </source>
</evidence>
<keyword evidence="5 7" id="KW-1133">Transmembrane helix</keyword>
<feature type="transmembrane region" description="Helical" evidence="7">
    <location>
        <begin position="159"/>
        <end position="192"/>
    </location>
</feature>
<feature type="transmembrane region" description="Helical" evidence="7">
    <location>
        <begin position="238"/>
        <end position="257"/>
    </location>
</feature>
<sequence length="427" mass="45380">MLGILALSISFIILLLLGFPVALVLAGSTLITMWVLDISLATAVPNLVQGVNSYTLLAVPFFILAGQLMGEGGLSLRLINMAQLFVGMIRGGLAMVNCFTSLLFGNISGSAVADVSSIGSVMIPMMKEKGYDSDYTVAVTAASSIQGVIMPPSHNMILYALAAGGVSISSLFLAGIVPAFIMLIGLMAMSYVIARKRNYEKGEPVPLKKAPKILLDGFLSLMTGAIILGGIFSGQFTATESGAIACLYAFILVFFVYREIPLSRMGLIMKKTFRTVSMVLFLIAASKAFAFILAYLQIPGMVTDLFLMVSDNPVVIMLIITVLLLVLGAPMDMAPLILIMTPILYPITVGTLGMDPIHFGIIMILNLGIGLITPPVGTVLFVGCALGKIPIEKGAKALIPFYLVLVAILLLLTFVPGIVMWLPNKFG</sequence>
<evidence type="ECO:0000256" key="7">
    <source>
        <dbReference type="SAM" id="Phobius"/>
    </source>
</evidence>
<evidence type="ECO:0000256" key="6">
    <source>
        <dbReference type="ARBA" id="ARBA00023136"/>
    </source>
</evidence>
<evidence type="ECO:0000256" key="5">
    <source>
        <dbReference type="ARBA" id="ARBA00022989"/>
    </source>
</evidence>
<keyword evidence="3" id="KW-0997">Cell inner membrane</keyword>
<feature type="transmembrane region" description="Helical" evidence="7">
    <location>
        <begin position="278"/>
        <end position="299"/>
    </location>
</feature>
<keyword evidence="4 7" id="KW-0812">Transmembrane</keyword>
<dbReference type="PANTHER" id="PTHR33362">
    <property type="entry name" value="SIALIC ACID TRAP TRANSPORTER PERMEASE PROTEIN SIAT-RELATED"/>
    <property type="match status" value="1"/>
</dbReference>
<evidence type="ECO:0000256" key="1">
    <source>
        <dbReference type="ARBA" id="ARBA00004429"/>
    </source>
</evidence>
<evidence type="ECO:0000259" key="8">
    <source>
        <dbReference type="Pfam" id="PF06808"/>
    </source>
</evidence>
<feature type="transmembrane region" description="Helical" evidence="7">
    <location>
        <begin position="398"/>
        <end position="422"/>
    </location>
</feature>
<dbReference type="RefSeq" id="WP_110938688.1">
    <property type="nucleotide sequence ID" value="NZ_KZ614147.1"/>
</dbReference>
<comment type="subcellular location">
    <subcellularLocation>
        <location evidence="1">Cell inner membrane</location>
        <topology evidence="1">Multi-pass membrane protein</topology>
    </subcellularLocation>
</comment>
<feature type="transmembrane region" description="Helical" evidence="7">
    <location>
        <begin position="359"/>
        <end position="386"/>
    </location>
</feature>
<keyword evidence="2" id="KW-1003">Cell membrane</keyword>
<dbReference type="NCBIfam" id="TIGR00786">
    <property type="entry name" value="dctM"/>
    <property type="match status" value="1"/>
</dbReference>
<proteinExistence type="predicted"/>
<feature type="transmembrane region" description="Helical" evidence="7">
    <location>
        <begin position="213"/>
        <end position="232"/>
    </location>
</feature>
<comment type="caution">
    <text evidence="9">The sequence shown here is derived from an EMBL/GenBank/DDBJ whole genome shotgun (WGS) entry which is preliminary data.</text>
</comment>
<dbReference type="EMBL" id="PDOE01000002">
    <property type="protein sequence ID" value="RKL68348.1"/>
    <property type="molecule type" value="Genomic_DNA"/>
</dbReference>
<dbReference type="GO" id="GO:0005886">
    <property type="term" value="C:plasma membrane"/>
    <property type="evidence" value="ECO:0007669"/>
    <property type="project" value="UniProtKB-SubCell"/>
</dbReference>
<dbReference type="InterPro" id="IPR004681">
    <property type="entry name" value="TRAP_DctM"/>
</dbReference>
<accession>A0A3A9K9V2</accession>
<dbReference type="AlphaFoldDB" id="A0A3A9K9V2"/>
<protein>
    <recommendedName>
        <fullName evidence="8">TRAP C4-dicarboxylate transport system permease DctM subunit domain-containing protein</fullName>
    </recommendedName>
</protein>
<dbReference type="PANTHER" id="PTHR33362:SF2">
    <property type="entry name" value="TRAP TRANSPORTER LARGE PERMEASE PROTEIN"/>
    <property type="match status" value="1"/>
</dbReference>
<feature type="transmembrane region" description="Helical" evidence="7">
    <location>
        <begin position="82"/>
        <end position="104"/>
    </location>
</feature>
<dbReference type="Proteomes" id="UP000281498">
    <property type="component" value="Unassembled WGS sequence"/>
</dbReference>
<name>A0A3A9K9V2_9BACI</name>
<dbReference type="PIRSF" id="PIRSF006066">
    <property type="entry name" value="HI0050"/>
    <property type="match status" value="1"/>
</dbReference>
<feature type="transmembrane region" description="Helical" evidence="7">
    <location>
        <begin position="305"/>
        <end position="327"/>
    </location>
</feature>
<dbReference type="InterPro" id="IPR010656">
    <property type="entry name" value="DctM"/>
</dbReference>
<evidence type="ECO:0000256" key="4">
    <source>
        <dbReference type="ARBA" id="ARBA00022692"/>
    </source>
</evidence>
<feature type="transmembrane region" description="Helical" evidence="7">
    <location>
        <begin position="334"/>
        <end position="353"/>
    </location>
</feature>
<reference evidence="9 10" key="1">
    <citation type="submission" date="2017-10" db="EMBL/GenBank/DDBJ databases">
        <title>Bacillus sp. nov., a halophilic bacterium isolated from a Keqin Lake.</title>
        <authorList>
            <person name="Wang H."/>
        </authorList>
    </citation>
    <scope>NUCLEOTIDE SEQUENCE [LARGE SCALE GENOMIC DNA]</scope>
    <source>
        <strain evidence="9 10">KCTC 13187</strain>
    </source>
</reference>
<gene>
    <name evidence="9" type="ORF">CR203_07660</name>
</gene>
<dbReference type="OrthoDB" id="9785600at2"/>
<evidence type="ECO:0000313" key="10">
    <source>
        <dbReference type="Proteomes" id="UP000281498"/>
    </source>
</evidence>
<evidence type="ECO:0000256" key="3">
    <source>
        <dbReference type="ARBA" id="ARBA00022519"/>
    </source>
</evidence>
<organism evidence="9 10">
    <name type="scientific">Salipaludibacillus neizhouensis</name>
    <dbReference type="NCBI Taxonomy" id="885475"/>
    <lineage>
        <taxon>Bacteria</taxon>
        <taxon>Bacillati</taxon>
        <taxon>Bacillota</taxon>
        <taxon>Bacilli</taxon>
        <taxon>Bacillales</taxon>
        <taxon>Bacillaceae</taxon>
    </lineage>
</organism>
<dbReference type="Pfam" id="PF06808">
    <property type="entry name" value="DctM"/>
    <property type="match status" value="1"/>
</dbReference>
<keyword evidence="10" id="KW-1185">Reference proteome</keyword>
<feature type="transmembrane region" description="Helical" evidence="7">
    <location>
        <begin position="50"/>
        <end position="70"/>
    </location>
</feature>
<evidence type="ECO:0000256" key="2">
    <source>
        <dbReference type="ARBA" id="ARBA00022475"/>
    </source>
</evidence>